<organism evidence="2 3">
    <name type="scientific">Actinomadura namibiensis</name>
    <dbReference type="NCBI Taxonomy" id="182080"/>
    <lineage>
        <taxon>Bacteria</taxon>
        <taxon>Bacillati</taxon>
        <taxon>Actinomycetota</taxon>
        <taxon>Actinomycetes</taxon>
        <taxon>Streptosporangiales</taxon>
        <taxon>Thermomonosporaceae</taxon>
        <taxon>Actinomadura</taxon>
    </lineage>
</organism>
<name>A0A7W3LTN9_ACTNM</name>
<dbReference type="EMBL" id="JACJIA010000008">
    <property type="protein sequence ID" value="MBA8954123.1"/>
    <property type="molecule type" value="Genomic_DNA"/>
</dbReference>
<evidence type="ECO:0000256" key="1">
    <source>
        <dbReference type="SAM" id="Phobius"/>
    </source>
</evidence>
<gene>
    <name evidence="2" type="ORF">HNR61_005777</name>
</gene>
<dbReference type="Proteomes" id="UP000572680">
    <property type="component" value="Unassembled WGS sequence"/>
</dbReference>
<evidence type="ECO:0008006" key="4">
    <source>
        <dbReference type="Google" id="ProtNLM"/>
    </source>
</evidence>
<keyword evidence="1" id="KW-0812">Transmembrane</keyword>
<evidence type="ECO:0000313" key="2">
    <source>
        <dbReference type="EMBL" id="MBA8954123.1"/>
    </source>
</evidence>
<keyword evidence="1" id="KW-1133">Transmembrane helix</keyword>
<keyword evidence="3" id="KW-1185">Reference proteome</keyword>
<proteinExistence type="predicted"/>
<feature type="transmembrane region" description="Helical" evidence="1">
    <location>
        <begin position="78"/>
        <end position="99"/>
    </location>
</feature>
<comment type="caution">
    <text evidence="2">The sequence shown here is derived from an EMBL/GenBank/DDBJ whole genome shotgun (WGS) entry which is preliminary data.</text>
</comment>
<reference evidence="2 3" key="1">
    <citation type="submission" date="2020-08" db="EMBL/GenBank/DDBJ databases">
        <title>Genomic Encyclopedia of Type Strains, Phase IV (KMG-IV): sequencing the most valuable type-strain genomes for metagenomic binning, comparative biology and taxonomic classification.</title>
        <authorList>
            <person name="Goeker M."/>
        </authorList>
    </citation>
    <scope>NUCLEOTIDE SEQUENCE [LARGE SCALE GENOMIC DNA]</scope>
    <source>
        <strain evidence="2 3">DSM 44197</strain>
    </source>
</reference>
<dbReference type="RefSeq" id="WP_182846242.1">
    <property type="nucleotide sequence ID" value="NZ_BAAALP010000001.1"/>
</dbReference>
<evidence type="ECO:0000313" key="3">
    <source>
        <dbReference type="Proteomes" id="UP000572680"/>
    </source>
</evidence>
<sequence length="103" mass="10127">MAAGFVTAAEAVAAVAPALAFVAAVPLGAGYGLCLLFGISEVTRIAAPDELAGLTAAFYGVTYLGMFGPPAFTLLGTLLPMPLLLTGAAALALLSLTAVTRGT</sequence>
<feature type="transmembrane region" description="Helical" evidence="1">
    <location>
        <begin position="12"/>
        <end position="39"/>
    </location>
</feature>
<accession>A0A7W3LTN9</accession>
<keyword evidence="1" id="KW-0472">Membrane</keyword>
<feature type="transmembrane region" description="Helical" evidence="1">
    <location>
        <begin position="51"/>
        <end position="72"/>
    </location>
</feature>
<dbReference type="AlphaFoldDB" id="A0A7W3LTN9"/>
<protein>
    <recommendedName>
        <fullName evidence="4">MFS transporter</fullName>
    </recommendedName>
</protein>